<dbReference type="EMBL" id="IACT01001632">
    <property type="protein sequence ID" value="LAC20973.1"/>
    <property type="molecule type" value="mRNA"/>
</dbReference>
<feature type="chain" id="PRO_5025358514" description="Palmitoyl-protein thioesterase 1" evidence="10">
    <location>
        <begin position="23"/>
        <end position="297"/>
    </location>
</feature>
<dbReference type="PANTHER" id="PTHR11247">
    <property type="entry name" value="PALMITOYL-PROTEIN THIOESTERASE/DOLICHYLDIPHOSPHATASE 1"/>
    <property type="match status" value="1"/>
</dbReference>
<keyword evidence="6" id="KW-1015">Disulfide bond</keyword>
<dbReference type="InterPro" id="IPR029058">
    <property type="entry name" value="AB_hydrolase_fold"/>
</dbReference>
<dbReference type="GO" id="GO:0005764">
    <property type="term" value="C:lysosome"/>
    <property type="evidence" value="ECO:0007669"/>
    <property type="project" value="TreeGrafter"/>
</dbReference>
<evidence type="ECO:0000256" key="10">
    <source>
        <dbReference type="SAM" id="SignalP"/>
    </source>
</evidence>
<dbReference type="InterPro" id="IPR002472">
    <property type="entry name" value="Palm_thioest"/>
</dbReference>
<keyword evidence="7" id="KW-0325">Glycoprotein</keyword>
<dbReference type="PRINTS" id="PR00414">
    <property type="entry name" value="PPTHIESTRASE"/>
</dbReference>
<dbReference type="GO" id="GO:0006898">
    <property type="term" value="P:receptor-mediated endocytosis"/>
    <property type="evidence" value="ECO:0007669"/>
    <property type="project" value="TreeGrafter"/>
</dbReference>
<evidence type="ECO:0000256" key="1">
    <source>
        <dbReference type="ARBA" id="ARBA00010758"/>
    </source>
</evidence>
<keyword evidence="4 10" id="KW-0732">Signal</keyword>
<accession>A0A6A7FS35</accession>
<evidence type="ECO:0000256" key="3">
    <source>
        <dbReference type="ARBA" id="ARBA00014212"/>
    </source>
</evidence>
<dbReference type="EC" id="3.1.2.22" evidence="2"/>
<evidence type="ECO:0000256" key="9">
    <source>
        <dbReference type="ARBA" id="ARBA00047409"/>
    </source>
</evidence>
<proteinExistence type="evidence at transcript level"/>
<evidence type="ECO:0000256" key="4">
    <source>
        <dbReference type="ARBA" id="ARBA00022729"/>
    </source>
</evidence>
<dbReference type="Gene3D" id="3.40.50.1820">
    <property type="entry name" value="alpha/beta hydrolase"/>
    <property type="match status" value="1"/>
</dbReference>
<dbReference type="AlphaFoldDB" id="A0A6A7FS35"/>
<feature type="signal peptide" evidence="10">
    <location>
        <begin position="1"/>
        <end position="22"/>
    </location>
</feature>
<sequence>MSVRYLLGSWVLILLFCHGSTYLPVVMWHGMGDSCCNPSSLGYIKKLIENEHNGTYVYSIMIGSSVISDTESGFFKNVNDQIDETCRKIKADPLLADGYHAVGFSQGGLFIRGLAQRCPDPPMKNLVSIGGPQQGVFGVPPCPAEGSKLCEYFRKILHTAAYASWIQNTLVQAEFWHDSIDIEDYKRGSVFLADINQENAINESYRSNLQQLEKLVMVMFLQDIIIIPKESAWFGFYAPGQDQKLQTLQESSLYQEDRLGLKIMDRAGRLQFHAVDGQHLHFTDKWFLDTIVGPYFN</sequence>
<evidence type="ECO:0000256" key="2">
    <source>
        <dbReference type="ARBA" id="ARBA00012423"/>
    </source>
</evidence>
<evidence type="ECO:0000256" key="8">
    <source>
        <dbReference type="ARBA" id="ARBA00031934"/>
    </source>
</evidence>
<reference evidence="11" key="1">
    <citation type="submission" date="2017-11" db="EMBL/GenBank/DDBJ databases">
        <title>The sensing device of the deep-sea amphipod.</title>
        <authorList>
            <person name="Kobayashi H."/>
            <person name="Nagahama T."/>
            <person name="Arai W."/>
            <person name="Sasagawa Y."/>
            <person name="Umeda M."/>
            <person name="Hayashi T."/>
            <person name="Nikaido I."/>
            <person name="Watanabe H."/>
            <person name="Oguri K."/>
            <person name="Kitazato H."/>
            <person name="Fujioka K."/>
            <person name="Kido Y."/>
            <person name="Takami H."/>
        </authorList>
    </citation>
    <scope>NUCLEOTIDE SEQUENCE</scope>
    <source>
        <tissue evidence="11">Whole body</tissue>
    </source>
</reference>
<evidence type="ECO:0000256" key="5">
    <source>
        <dbReference type="ARBA" id="ARBA00022801"/>
    </source>
</evidence>
<name>A0A6A7FS35_9CRUS</name>
<dbReference type="SUPFAM" id="SSF53474">
    <property type="entry name" value="alpha/beta-Hydrolases"/>
    <property type="match status" value="1"/>
</dbReference>
<evidence type="ECO:0000313" key="11">
    <source>
        <dbReference type="EMBL" id="LAC20973.1"/>
    </source>
</evidence>
<evidence type="ECO:0000256" key="7">
    <source>
        <dbReference type="ARBA" id="ARBA00023180"/>
    </source>
</evidence>
<keyword evidence="5" id="KW-0378">Hydrolase</keyword>
<comment type="similarity">
    <text evidence="1">Belongs to the palmitoyl-protein thioesterase family.</text>
</comment>
<comment type="catalytic activity">
    <reaction evidence="9">
        <text>S-hexadecanoyl-L-cysteinyl-[protein] + H2O = L-cysteinyl-[protein] + hexadecanoate + H(+)</text>
        <dbReference type="Rhea" id="RHEA:19233"/>
        <dbReference type="Rhea" id="RHEA-COMP:10131"/>
        <dbReference type="Rhea" id="RHEA-COMP:11032"/>
        <dbReference type="ChEBI" id="CHEBI:7896"/>
        <dbReference type="ChEBI" id="CHEBI:15377"/>
        <dbReference type="ChEBI" id="CHEBI:15378"/>
        <dbReference type="ChEBI" id="CHEBI:29950"/>
        <dbReference type="ChEBI" id="CHEBI:74151"/>
        <dbReference type="EC" id="3.1.2.22"/>
    </reaction>
    <physiologicalReaction direction="left-to-right" evidence="9">
        <dbReference type="Rhea" id="RHEA:19234"/>
    </physiologicalReaction>
</comment>
<organism evidence="11">
    <name type="scientific">Hirondellea gigas</name>
    <dbReference type="NCBI Taxonomy" id="1518452"/>
    <lineage>
        <taxon>Eukaryota</taxon>
        <taxon>Metazoa</taxon>
        <taxon>Ecdysozoa</taxon>
        <taxon>Arthropoda</taxon>
        <taxon>Crustacea</taxon>
        <taxon>Multicrustacea</taxon>
        <taxon>Malacostraca</taxon>
        <taxon>Eumalacostraca</taxon>
        <taxon>Peracarida</taxon>
        <taxon>Amphipoda</taxon>
        <taxon>Amphilochidea</taxon>
        <taxon>Lysianassida</taxon>
        <taxon>Lysianassidira</taxon>
        <taxon>Lysianassoidea</taxon>
        <taxon>Lysianassidae</taxon>
        <taxon>Hirondellea</taxon>
    </lineage>
</organism>
<dbReference type="FunFam" id="3.40.50.1820:FF:000107">
    <property type="entry name" value="Palmitoyl-protein thioesterase 1"/>
    <property type="match status" value="1"/>
</dbReference>
<evidence type="ECO:0000256" key="6">
    <source>
        <dbReference type="ARBA" id="ARBA00023157"/>
    </source>
</evidence>
<protein>
    <recommendedName>
        <fullName evidence="3">Palmitoyl-protein thioesterase 1</fullName>
        <ecNumber evidence="2">3.1.2.22</ecNumber>
    </recommendedName>
    <alternativeName>
        <fullName evidence="8">Palmitoyl-protein hydrolase 1</fullName>
    </alternativeName>
</protein>
<dbReference type="Pfam" id="PF02089">
    <property type="entry name" value="Palm_thioest"/>
    <property type="match status" value="1"/>
</dbReference>
<dbReference type="GO" id="GO:0008474">
    <property type="term" value="F:palmitoyl-(protein) hydrolase activity"/>
    <property type="evidence" value="ECO:0007669"/>
    <property type="project" value="UniProtKB-EC"/>
</dbReference>
<dbReference type="PANTHER" id="PTHR11247:SF8">
    <property type="entry name" value="PALMITOYL-PROTEIN THIOESTERASE 1"/>
    <property type="match status" value="1"/>
</dbReference>